<feature type="transmembrane region" description="Helical" evidence="2">
    <location>
        <begin position="43"/>
        <end position="65"/>
    </location>
</feature>
<feature type="transmembrane region" description="Helical" evidence="2">
    <location>
        <begin position="77"/>
        <end position="97"/>
    </location>
</feature>
<keyword evidence="2" id="KW-0812">Transmembrane</keyword>
<reference evidence="4 5" key="1">
    <citation type="submission" date="2019-06" db="EMBL/GenBank/DDBJ databases">
        <title>Sequencing the genomes of 1000 actinobacteria strains.</title>
        <authorList>
            <person name="Klenk H.-P."/>
        </authorList>
    </citation>
    <scope>NUCLEOTIDE SEQUENCE [LARGE SCALE GENOMIC DNA]</scope>
    <source>
        <strain evidence="4 5">DSM 18607</strain>
    </source>
</reference>
<dbReference type="AlphaFoldDB" id="A0A542E219"/>
<feature type="domain" description="EamA" evidence="3">
    <location>
        <begin position="150"/>
        <end position="284"/>
    </location>
</feature>
<feature type="transmembrane region" description="Helical" evidence="2">
    <location>
        <begin position="180"/>
        <end position="200"/>
    </location>
</feature>
<accession>A0A542E219</accession>
<keyword evidence="5" id="KW-1185">Reference proteome</keyword>
<evidence type="ECO:0000313" key="4">
    <source>
        <dbReference type="EMBL" id="TQJ09401.1"/>
    </source>
</evidence>
<protein>
    <submittedName>
        <fullName evidence="4">Inner membrane transporter RhtA</fullName>
    </submittedName>
</protein>
<feature type="transmembrane region" description="Helical" evidence="2">
    <location>
        <begin position="103"/>
        <end position="120"/>
    </location>
</feature>
<feature type="transmembrane region" description="Helical" evidence="2">
    <location>
        <begin position="127"/>
        <end position="144"/>
    </location>
</feature>
<evidence type="ECO:0000256" key="2">
    <source>
        <dbReference type="SAM" id="Phobius"/>
    </source>
</evidence>
<comment type="caution">
    <text evidence="4">The sequence shown here is derived from an EMBL/GenBank/DDBJ whole genome shotgun (WGS) entry which is preliminary data.</text>
</comment>
<organism evidence="4 5">
    <name type="scientific">Lapillicoccus jejuensis</name>
    <dbReference type="NCBI Taxonomy" id="402171"/>
    <lineage>
        <taxon>Bacteria</taxon>
        <taxon>Bacillati</taxon>
        <taxon>Actinomycetota</taxon>
        <taxon>Actinomycetes</taxon>
        <taxon>Micrococcales</taxon>
        <taxon>Intrasporangiaceae</taxon>
        <taxon>Lapillicoccus</taxon>
    </lineage>
</organism>
<dbReference type="InterPro" id="IPR037185">
    <property type="entry name" value="EmrE-like"/>
</dbReference>
<feature type="transmembrane region" description="Helical" evidence="2">
    <location>
        <begin position="267"/>
        <end position="289"/>
    </location>
</feature>
<dbReference type="SUPFAM" id="SSF103481">
    <property type="entry name" value="Multidrug resistance efflux transporter EmrE"/>
    <property type="match status" value="1"/>
</dbReference>
<feature type="transmembrane region" description="Helical" evidence="2">
    <location>
        <begin position="150"/>
        <end position="168"/>
    </location>
</feature>
<evidence type="ECO:0000259" key="3">
    <source>
        <dbReference type="Pfam" id="PF00892"/>
    </source>
</evidence>
<name>A0A542E219_9MICO</name>
<keyword evidence="2" id="KW-1133">Transmembrane helix</keyword>
<dbReference type="InterPro" id="IPR000620">
    <property type="entry name" value="EamA_dom"/>
</dbReference>
<dbReference type="Proteomes" id="UP000317893">
    <property type="component" value="Unassembled WGS sequence"/>
</dbReference>
<feature type="transmembrane region" description="Helical" evidence="2">
    <location>
        <begin position="206"/>
        <end position="227"/>
    </location>
</feature>
<feature type="transmembrane region" description="Helical" evidence="2">
    <location>
        <begin position="239"/>
        <end position="261"/>
    </location>
</feature>
<dbReference type="OrthoDB" id="9815120at2"/>
<evidence type="ECO:0000256" key="1">
    <source>
        <dbReference type="ARBA" id="ARBA00007362"/>
    </source>
</evidence>
<dbReference type="Pfam" id="PF00892">
    <property type="entry name" value="EamA"/>
    <property type="match status" value="1"/>
</dbReference>
<dbReference type="RefSeq" id="WP_141848779.1">
    <property type="nucleotide sequence ID" value="NZ_BAAAPR010000014.1"/>
</dbReference>
<dbReference type="GO" id="GO:0016020">
    <property type="term" value="C:membrane"/>
    <property type="evidence" value="ECO:0007669"/>
    <property type="project" value="InterPro"/>
</dbReference>
<evidence type="ECO:0000313" key="5">
    <source>
        <dbReference type="Proteomes" id="UP000317893"/>
    </source>
</evidence>
<proteinExistence type="inferred from homology"/>
<comment type="similarity">
    <text evidence="1">Belongs to the EamA transporter family.</text>
</comment>
<dbReference type="EMBL" id="VFMN01000001">
    <property type="protein sequence ID" value="TQJ09401.1"/>
    <property type="molecule type" value="Genomic_DNA"/>
</dbReference>
<sequence>MSGTGGRGGGAPEATSGTGVAFEVASVASVQFGAGLAARLFPLVGPLGTVAMRLGFATIVLTLVTRPWRRRWTRAELRASLVLGLSFAAMNTTLYLALARLPIATTVTLEFLGPLVLAIVTAASWGVRAWAVPAGLGVALLGGALSLADLWGVVFALTAAASWAAYIIANGRVGRSDSGLAGLTLGTAIAAVIVVPFGVVTAGSALWHPTVLLAGLGVAVLSSALPYSLDLLALQRLPTAVFGVLTSLNPGMAALSGLLVLDQPLSVQELVGIALVMLASAGVTLAPAITGRRRRGPEPFGDPLPPA</sequence>
<keyword evidence="2" id="KW-0472">Membrane</keyword>
<gene>
    <name evidence="4" type="ORF">FB458_2513</name>
</gene>